<evidence type="ECO:0000256" key="9">
    <source>
        <dbReference type="ARBA" id="ARBA00022989"/>
    </source>
</evidence>
<evidence type="ECO:0000256" key="6">
    <source>
        <dbReference type="ARBA" id="ARBA00022741"/>
    </source>
</evidence>
<dbReference type="RefSeq" id="WP_055149845.1">
    <property type="nucleotide sequence ID" value="NZ_CYZU01000001.1"/>
</dbReference>
<proteinExistence type="predicted"/>
<keyword evidence="4 14" id="KW-0808">Transferase</keyword>
<evidence type="ECO:0000256" key="3">
    <source>
        <dbReference type="ARBA" id="ARBA00022553"/>
    </source>
</evidence>
<dbReference type="SUPFAM" id="SSF158472">
    <property type="entry name" value="HAMP domain-like"/>
    <property type="match status" value="1"/>
</dbReference>
<evidence type="ECO:0000256" key="12">
    <source>
        <dbReference type="SAM" id="Phobius"/>
    </source>
</evidence>
<organism evidence="14 15">
    <name type="scientific">Faecalicatena contorta</name>
    <dbReference type="NCBI Taxonomy" id="39482"/>
    <lineage>
        <taxon>Bacteria</taxon>
        <taxon>Bacillati</taxon>
        <taxon>Bacillota</taxon>
        <taxon>Clostridia</taxon>
        <taxon>Lachnospirales</taxon>
        <taxon>Lachnospiraceae</taxon>
        <taxon>Faecalicatena</taxon>
    </lineage>
</organism>
<evidence type="ECO:0000256" key="11">
    <source>
        <dbReference type="ARBA" id="ARBA00023136"/>
    </source>
</evidence>
<dbReference type="Gene3D" id="3.30.450.20">
    <property type="entry name" value="PAS domain"/>
    <property type="match status" value="2"/>
</dbReference>
<dbReference type="Pfam" id="PF02743">
    <property type="entry name" value="dCache_1"/>
    <property type="match status" value="1"/>
</dbReference>
<evidence type="ECO:0000256" key="4">
    <source>
        <dbReference type="ARBA" id="ARBA00022679"/>
    </source>
</evidence>
<keyword evidence="10" id="KW-0902">Two-component regulatory system</keyword>
<dbReference type="GO" id="GO:0005886">
    <property type="term" value="C:plasma membrane"/>
    <property type="evidence" value="ECO:0007669"/>
    <property type="project" value="UniProtKB-SubCell"/>
</dbReference>
<dbReference type="PROSITE" id="PS50885">
    <property type="entry name" value="HAMP"/>
    <property type="match status" value="1"/>
</dbReference>
<dbReference type="SMART" id="SM00304">
    <property type="entry name" value="HAMP"/>
    <property type="match status" value="1"/>
</dbReference>
<keyword evidence="7 14" id="KW-0418">Kinase</keyword>
<feature type="domain" description="HAMP" evidence="13">
    <location>
        <begin position="320"/>
        <end position="372"/>
    </location>
</feature>
<dbReference type="PANTHER" id="PTHR34220:SF11">
    <property type="entry name" value="SENSOR PROTEIN KINASE HPTS"/>
    <property type="match status" value="1"/>
</dbReference>
<keyword evidence="9 12" id="KW-1133">Transmembrane helix</keyword>
<dbReference type="InterPro" id="IPR010559">
    <property type="entry name" value="Sig_transdc_His_kin_internal"/>
</dbReference>
<reference evidence="14 15" key="1">
    <citation type="submission" date="2015-09" db="EMBL/GenBank/DDBJ databases">
        <authorList>
            <consortium name="Pathogen Informatics"/>
        </authorList>
    </citation>
    <scope>NUCLEOTIDE SEQUENCE [LARGE SCALE GENOMIC DNA]</scope>
    <source>
        <strain evidence="14 15">2789STDY5834876</strain>
    </source>
</reference>
<dbReference type="EMBL" id="CYZU01000001">
    <property type="protein sequence ID" value="CUN59783.1"/>
    <property type="molecule type" value="Genomic_DNA"/>
</dbReference>
<evidence type="ECO:0000256" key="2">
    <source>
        <dbReference type="ARBA" id="ARBA00022475"/>
    </source>
</evidence>
<dbReference type="Gene3D" id="1.10.8.500">
    <property type="entry name" value="HAMP domain in histidine kinase"/>
    <property type="match status" value="1"/>
</dbReference>
<evidence type="ECO:0000313" key="14">
    <source>
        <dbReference type="EMBL" id="CUN59783.1"/>
    </source>
</evidence>
<evidence type="ECO:0000256" key="7">
    <source>
        <dbReference type="ARBA" id="ARBA00022777"/>
    </source>
</evidence>
<dbReference type="InterPro" id="IPR003660">
    <property type="entry name" value="HAMP_dom"/>
</dbReference>
<dbReference type="EC" id="2.7.13.3" evidence="14"/>
<dbReference type="SUPFAM" id="SSF55874">
    <property type="entry name" value="ATPase domain of HSP90 chaperone/DNA topoisomerase II/histidine kinase"/>
    <property type="match status" value="1"/>
</dbReference>
<keyword evidence="2" id="KW-1003">Cell membrane</keyword>
<gene>
    <name evidence="14" type="primary">yehU_1</name>
    <name evidence="14" type="ORF">ERS852491_00009</name>
</gene>
<keyword evidence="8" id="KW-0067">ATP-binding</keyword>
<dbReference type="InterPro" id="IPR003594">
    <property type="entry name" value="HATPase_dom"/>
</dbReference>
<evidence type="ECO:0000313" key="15">
    <source>
        <dbReference type="Proteomes" id="UP000095544"/>
    </source>
</evidence>
<dbReference type="Proteomes" id="UP000095544">
    <property type="component" value="Unassembled WGS sequence"/>
</dbReference>
<dbReference type="SMART" id="SM00387">
    <property type="entry name" value="HATPase_c"/>
    <property type="match status" value="1"/>
</dbReference>
<dbReference type="AlphaFoldDB" id="A0A173Y7Y2"/>
<evidence type="ECO:0000256" key="1">
    <source>
        <dbReference type="ARBA" id="ARBA00004651"/>
    </source>
</evidence>
<dbReference type="Pfam" id="PF06580">
    <property type="entry name" value="His_kinase"/>
    <property type="match status" value="1"/>
</dbReference>
<name>A0A173Y7Y2_9FIRM</name>
<evidence type="ECO:0000256" key="5">
    <source>
        <dbReference type="ARBA" id="ARBA00022692"/>
    </source>
</evidence>
<dbReference type="Pfam" id="PF02518">
    <property type="entry name" value="HATPase_c"/>
    <property type="match status" value="1"/>
</dbReference>
<feature type="transmembrane region" description="Helical" evidence="12">
    <location>
        <begin position="299"/>
        <end position="319"/>
    </location>
</feature>
<dbReference type="GO" id="GO:0000155">
    <property type="term" value="F:phosphorelay sensor kinase activity"/>
    <property type="evidence" value="ECO:0007669"/>
    <property type="project" value="InterPro"/>
</dbReference>
<dbReference type="InterPro" id="IPR036890">
    <property type="entry name" value="HATPase_C_sf"/>
</dbReference>
<dbReference type="CDD" id="cd06225">
    <property type="entry name" value="HAMP"/>
    <property type="match status" value="1"/>
</dbReference>
<protein>
    <submittedName>
        <fullName evidence="14">Probable sensor-like histidine kinase YehU</fullName>
        <ecNumber evidence="14">2.7.13.3</ecNumber>
    </submittedName>
</protein>
<keyword evidence="5 12" id="KW-0812">Transmembrane</keyword>
<comment type="subcellular location">
    <subcellularLocation>
        <location evidence="1">Cell membrane</location>
        <topology evidence="1">Multi-pass membrane protein</topology>
    </subcellularLocation>
</comment>
<dbReference type="OrthoDB" id="138378at2"/>
<dbReference type="InterPro" id="IPR050640">
    <property type="entry name" value="Bact_2-comp_sensor_kinase"/>
</dbReference>
<dbReference type="InterPro" id="IPR033479">
    <property type="entry name" value="dCache_1"/>
</dbReference>
<dbReference type="Pfam" id="PF00672">
    <property type="entry name" value="HAMP"/>
    <property type="match status" value="1"/>
</dbReference>
<dbReference type="PANTHER" id="PTHR34220">
    <property type="entry name" value="SENSOR HISTIDINE KINASE YPDA"/>
    <property type="match status" value="1"/>
</dbReference>
<sequence>MKKLIKLFTIRLRSIRFTLTVVVAVLILVSVFLSSMLSYARYAKDSERQSSVQTQQTLEQLAYNINNYLDELFRLTTYLYYDNTVINEFEKSSGNEVERLQKRRIIENYLDQIMIMPRKDVLNVFVITDEIYYSGRMPKSIDHSIDYSGYDWYKDALQNKKSAFIPPHLEQIVSYPKNTVFSIVKPLKSIQNIDKVIGVIKVDASYSGISEIAEKVKMGNDGGVFIIDSQKNLIYSSIKTEKIDLLSDTALIADNSWTQKIDGTEYLMNTANVKNSDWTIVSVNSLEELTANARQTRDFTLLLATISSLSAIIVLLIFANRFLQPLLEIVQLMKEVRKGNFQVHFLSKRQDEIGYLGDSFNSMVQTINENIQRNTQLATQVYEANALHTQAQLNALQSQIKPHFLYNTLNMISMQIQLGKSEQAVDNIDKLHQLLRGMAKWNREVTLANEYSVLDCYLGIQRSRFEERLEYELSLEKELYYQYILAFILQPIVENAIIHGLEKQRAKTRITVNGFTEGQFTFFIVADTGKGMTDEQLTALKEKLEQAASRPQSYSAPGTDGHIGLENVSNRIKLHYGSQYGIHINSEPDAGTRVTVKLPLLKKEAQENV</sequence>
<evidence type="ECO:0000259" key="13">
    <source>
        <dbReference type="PROSITE" id="PS50885"/>
    </source>
</evidence>
<keyword evidence="6" id="KW-0547">Nucleotide-binding</keyword>
<keyword evidence="3" id="KW-0597">Phosphoprotein</keyword>
<dbReference type="STRING" id="39482.ERS852491_00009"/>
<evidence type="ECO:0000256" key="10">
    <source>
        <dbReference type="ARBA" id="ARBA00023012"/>
    </source>
</evidence>
<dbReference type="GO" id="GO:0005524">
    <property type="term" value="F:ATP binding"/>
    <property type="evidence" value="ECO:0007669"/>
    <property type="project" value="UniProtKB-KW"/>
</dbReference>
<keyword evidence="11 12" id="KW-0472">Membrane</keyword>
<dbReference type="Gene3D" id="3.30.565.10">
    <property type="entry name" value="Histidine kinase-like ATPase, C-terminal domain"/>
    <property type="match status" value="1"/>
</dbReference>
<evidence type="ECO:0000256" key="8">
    <source>
        <dbReference type="ARBA" id="ARBA00022840"/>
    </source>
</evidence>
<accession>A0A173Y7Y2</accession>